<evidence type="ECO:0000256" key="19">
    <source>
        <dbReference type="ARBA" id="ARBA00075641"/>
    </source>
</evidence>
<organism evidence="26 27">
    <name type="scientific">Acanthaster planci</name>
    <name type="common">Crown-of-thorns starfish</name>
    <dbReference type="NCBI Taxonomy" id="133434"/>
    <lineage>
        <taxon>Eukaryota</taxon>
        <taxon>Metazoa</taxon>
        <taxon>Echinodermata</taxon>
        <taxon>Eleutherozoa</taxon>
        <taxon>Asterozoa</taxon>
        <taxon>Asteroidea</taxon>
        <taxon>Valvatacea</taxon>
        <taxon>Valvatida</taxon>
        <taxon>Acanthasteridae</taxon>
        <taxon>Acanthaster</taxon>
    </lineage>
</organism>
<dbReference type="KEGG" id="aplc:110979521"/>
<evidence type="ECO:0000256" key="8">
    <source>
        <dbReference type="ARBA" id="ARBA00022771"/>
    </source>
</evidence>
<feature type="domain" description="CCHC-type" evidence="25">
    <location>
        <begin position="356"/>
        <end position="370"/>
    </location>
</feature>
<dbReference type="OrthoDB" id="10021397at2759"/>
<keyword evidence="15" id="KW-0539">Nucleus</keyword>
<gene>
    <name evidence="27" type="primary">LOC110979521</name>
</gene>
<accession>A0A8B7YEQ8</accession>
<evidence type="ECO:0000256" key="22">
    <source>
        <dbReference type="PROSITE-ProRule" id="PRU00047"/>
    </source>
</evidence>
<dbReference type="InterPro" id="IPR036612">
    <property type="entry name" value="KH_dom_type_1_sf"/>
</dbReference>
<evidence type="ECO:0000313" key="26">
    <source>
        <dbReference type="Proteomes" id="UP000694845"/>
    </source>
</evidence>
<keyword evidence="12" id="KW-0805">Transcription regulation</keyword>
<dbReference type="Gene3D" id="4.10.60.10">
    <property type="entry name" value="Zinc finger, CCHC-type"/>
    <property type="match status" value="1"/>
</dbReference>
<keyword evidence="26" id="KW-1185">Reference proteome</keyword>
<evidence type="ECO:0000256" key="15">
    <source>
        <dbReference type="ARBA" id="ARBA00023242"/>
    </source>
</evidence>
<dbReference type="InterPro" id="IPR032570">
    <property type="entry name" value="SF1-HH"/>
</dbReference>
<evidence type="ECO:0000259" key="25">
    <source>
        <dbReference type="PROSITE" id="PS50158"/>
    </source>
</evidence>
<keyword evidence="7" id="KW-0747">Spliceosome</keyword>
<dbReference type="SMART" id="SM00322">
    <property type="entry name" value="KH"/>
    <property type="match status" value="1"/>
</dbReference>
<dbReference type="SUPFAM" id="SSF54791">
    <property type="entry name" value="Eukaryotic type KH-domain (KH-domain type I)"/>
    <property type="match status" value="1"/>
</dbReference>
<dbReference type="OMA" id="PGMPSMY"/>
<evidence type="ECO:0000256" key="18">
    <source>
        <dbReference type="ARBA" id="ARBA00075476"/>
    </source>
</evidence>
<dbReference type="PANTHER" id="PTHR11208:SF45">
    <property type="entry name" value="SPLICING FACTOR 1"/>
    <property type="match status" value="1"/>
</dbReference>
<evidence type="ECO:0000256" key="6">
    <source>
        <dbReference type="ARBA" id="ARBA00022723"/>
    </source>
</evidence>
<dbReference type="InterPro" id="IPR001878">
    <property type="entry name" value="Znf_CCHC"/>
</dbReference>
<dbReference type="AlphaFoldDB" id="A0A8B7YEQ8"/>
<evidence type="ECO:0000256" key="4">
    <source>
        <dbReference type="ARBA" id="ARBA00022553"/>
    </source>
</evidence>
<dbReference type="InterPro" id="IPR055256">
    <property type="entry name" value="KH_1_KHDC4/BBP-like"/>
</dbReference>
<dbReference type="SUPFAM" id="SSF57756">
    <property type="entry name" value="Retrovirus zinc finger-like domains"/>
    <property type="match status" value="1"/>
</dbReference>
<evidence type="ECO:0000256" key="11">
    <source>
        <dbReference type="ARBA" id="ARBA00022990"/>
    </source>
</evidence>
<keyword evidence="5" id="KW-0507">mRNA processing</keyword>
<dbReference type="Gene3D" id="6.10.140.1790">
    <property type="match status" value="1"/>
</dbReference>
<sequence>MAGTGANSIPLGTLHPILRGQKAPGMAGGGLTGPIGGGGESSMLNAAREAAARVTANIMGKRPAPAGPSPSGPGGPGKSIDSTNWPPDKKRKRSRWGGEETKPTGVASIIPSGLSKDQEKQVLLHLQVEEISRQLRSGDLGIPPPEDRSPSPEPVYNHEGKRLNTREYRTRKKLEEQRHILIQEAMLLNPDYKPPADYKPPVQRVSDRVMIPQDDHPDINFVGLLIGPRGNTLKKLEKDTGTKVMIRGKGSVKEGKVGRKDGQPLPGEDEPLHALVTANTSEAVKKAVDQIREIIKQGIETPEGQNDLRRMQLRELARLNGTLRDEDTTRCSNCGALTHRTWQCPEKQNITSTIVCSLCGGTGHLAQDCRAKLDGSGMGGPMGGGGGPLGGPNGAPPRMAGPSAAEKAKMDSEYMSLMAELGEGPPPLEPKMNMPPPPHSQQGPPNMGGPRPLLSTPPNQHNQNHQNHPRPLMGQNFQPHWMNKDHHGPPGQNKPPSLLGIPPPHHHRGPPGGGGGPPGPPGHPSGPPPPNFGGPPPPGGPPGQFGMNPPPPGLLPPPGMMQPPPGMMNMPPHGMGGGNPPPWGMPPPPPASQQQTATSTIPTSATAMPTLAGMQALAMPVPPPPTSLLAAPPPPPPSSDPPPPPQPTSAAPWQVQTSAGGRPVVSTTGLATSPPWQRLAQEGGLSVGVSVANLPWHQPTAPTTTASAVSAAAWQQLLQQQQHSTAATATGLYGDYPSNWLSGITDCAASAPAVGSGSTPTPDAVSAPDGCTPTVGPLAHVSASHATGSPTPVTRTDGLQSAPTPTVSDASSPRSATPTSAPFLTGMCRKWQQGLRSHFGNPSTNFDCKSLFVY</sequence>
<feature type="compositionally biased region" description="Pro residues" evidence="24">
    <location>
        <begin position="579"/>
        <end position="591"/>
    </location>
</feature>
<evidence type="ECO:0000256" key="5">
    <source>
        <dbReference type="ARBA" id="ARBA00022664"/>
    </source>
</evidence>
<dbReference type="PROSITE" id="PS50084">
    <property type="entry name" value="KH_TYPE_1"/>
    <property type="match status" value="1"/>
</dbReference>
<evidence type="ECO:0000256" key="7">
    <source>
        <dbReference type="ARBA" id="ARBA00022728"/>
    </source>
</evidence>
<keyword evidence="6" id="KW-0479">Metal-binding</keyword>
<comment type="similarity">
    <text evidence="2">Belongs to the BBP/SF1 family.</text>
</comment>
<keyword evidence="9" id="KW-0862">Zinc</keyword>
<evidence type="ECO:0000256" key="24">
    <source>
        <dbReference type="SAM" id="MobiDB-lite"/>
    </source>
</evidence>
<feature type="region of interest" description="Disordered" evidence="24">
    <location>
        <begin position="617"/>
        <end position="675"/>
    </location>
</feature>
<evidence type="ECO:0000256" key="21">
    <source>
        <dbReference type="ARBA" id="ARBA00083224"/>
    </source>
</evidence>
<feature type="compositionally biased region" description="Pro residues" evidence="24">
    <location>
        <begin position="424"/>
        <end position="439"/>
    </location>
</feature>
<feature type="compositionally biased region" description="Gly residues" evidence="24">
    <location>
        <begin position="380"/>
        <end position="393"/>
    </location>
</feature>
<dbReference type="GO" id="GO:0005681">
    <property type="term" value="C:spliceosomal complex"/>
    <property type="evidence" value="ECO:0007669"/>
    <property type="project" value="UniProtKB-KW"/>
</dbReference>
<dbReference type="GO" id="GO:0008270">
    <property type="term" value="F:zinc ion binding"/>
    <property type="evidence" value="ECO:0007669"/>
    <property type="project" value="UniProtKB-KW"/>
</dbReference>
<evidence type="ECO:0000256" key="1">
    <source>
        <dbReference type="ARBA" id="ARBA00004123"/>
    </source>
</evidence>
<evidence type="ECO:0000256" key="12">
    <source>
        <dbReference type="ARBA" id="ARBA00023015"/>
    </source>
</evidence>
<dbReference type="Pfam" id="PF16275">
    <property type="entry name" value="SF1-HH"/>
    <property type="match status" value="1"/>
</dbReference>
<evidence type="ECO:0000256" key="2">
    <source>
        <dbReference type="ARBA" id="ARBA00010382"/>
    </source>
</evidence>
<protein>
    <recommendedName>
        <fullName evidence="17">Splicing factor 1</fullName>
    </recommendedName>
    <alternativeName>
        <fullName evidence="21">Mammalian branch point-binding protein</fullName>
    </alternativeName>
    <alternativeName>
        <fullName evidence="20">Transcription factor ZFM1</fullName>
    </alternativeName>
    <alternativeName>
        <fullName evidence="19">Zinc finger gene in MEN1 locus</fullName>
    </alternativeName>
    <alternativeName>
        <fullName evidence="18">Zinc finger protein 162</fullName>
    </alternativeName>
</protein>
<feature type="compositionally biased region" description="Polar residues" evidence="24">
    <location>
        <begin position="784"/>
        <end position="807"/>
    </location>
</feature>
<dbReference type="FunFam" id="3.30.1370.10:FF:000016">
    <property type="entry name" value="Putative splicing factor 1"/>
    <property type="match status" value="1"/>
</dbReference>
<dbReference type="InterPro" id="IPR004087">
    <property type="entry name" value="KH_dom"/>
</dbReference>
<keyword evidence="8 22" id="KW-0863">Zinc-finger</keyword>
<feature type="compositionally biased region" description="Basic and acidic residues" evidence="24">
    <location>
        <begin position="145"/>
        <end position="162"/>
    </location>
</feature>
<feature type="compositionally biased region" description="Low complexity" evidence="24">
    <location>
        <begin position="592"/>
        <end position="602"/>
    </location>
</feature>
<feature type="compositionally biased region" description="Pro residues" evidence="24">
    <location>
        <begin position="517"/>
        <end position="541"/>
    </location>
</feature>
<dbReference type="GO" id="GO:0006397">
    <property type="term" value="P:mRNA processing"/>
    <property type="evidence" value="ECO:0007669"/>
    <property type="project" value="UniProtKB-KW"/>
</dbReference>
<reference evidence="27" key="1">
    <citation type="submission" date="2025-08" db="UniProtKB">
        <authorList>
            <consortium name="RefSeq"/>
        </authorList>
    </citation>
    <scope>IDENTIFICATION</scope>
</reference>
<dbReference type="Pfam" id="PF22675">
    <property type="entry name" value="KH-I_KHDC4-BBP"/>
    <property type="match status" value="1"/>
</dbReference>
<evidence type="ECO:0000256" key="13">
    <source>
        <dbReference type="ARBA" id="ARBA00023163"/>
    </source>
</evidence>
<dbReference type="CDD" id="cd22382">
    <property type="entry name" value="KH-I_SF1"/>
    <property type="match status" value="1"/>
</dbReference>
<feature type="region of interest" description="Disordered" evidence="24">
    <location>
        <begin position="54"/>
        <end position="113"/>
    </location>
</feature>
<dbReference type="InterPro" id="IPR036875">
    <property type="entry name" value="Znf_CCHC_sf"/>
</dbReference>
<evidence type="ECO:0000256" key="3">
    <source>
        <dbReference type="ARBA" id="ARBA00022491"/>
    </source>
</evidence>
<feature type="compositionally biased region" description="Polar residues" evidence="24">
    <location>
        <begin position="654"/>
        <end position="675"/>
    </location>
</feature>
<dbReference type="InterPro" id="IPR047086">
    <property type="entry name" value="SF1-HH_sf"/>
</dbReference>
<dbReference type="InterPro" id="IPR045071">
    <property type="entry name" value="BBP-like"/>
</dbReference>
<evidence type="ECO:0000256" key="20">
    <source>
        <dbReference type="ARBA" id="ARBA00082911"/>
    </source>
</evidence>
<evidence type="ECO:0000256" key="16">
    <source>
        <dbReference type="ARBA" id="ARBA00055181"/>
    </source>
</evidence>
<keyword evidence="10 23" id="KW-0694">RNA-binding</keyword>
<comment type="subcellular location">
    <subcellularLocation>
        <location evidence="1">Nucleus</location>
    </subcellularLocation>
</comment>
<dbReference type="SMART" id="SM00343">
    <property type="entry name" value="ZnF_C2HC"/>
    <property type="match status" value="2"/>
</dbReference>
<dbReference type="GO" id="GO:0048024">
    <property type="term" value="P:regulation of mRNA splicing, via spliceosome"/>
    <property type="evidence" value="ECO:0007669"/>
    <property type="project" value="TreeGrafter"/>
</dbReference>
<dbReference type="PROSITE" id="PS50158">
    <property type="entry name" value="ZF_CCHC"/>
    <property type="match status" value="1"/>
</dbReference>
<feature type="compositionally biased region" description="Pro residues" evidence="24">
    <location>
        <begin position="548"/>
        <end position="566"/>
    </location>
</feature>
<evidence type="ECO:0000256" key="10">
    <source>
        <dbReference type="ARBA" id="ARBA00022884"/>
    </source>
</evidence>
<dbReference type="CTD" id="7536"/>
<name>A0A8B7YEQ8_ACAPL</name>
<evidence type="ECO:0000256" key="17">
    <source>
        <dbReference type="ARBA" id="ARBA00074240"/>
    </source>
</evidence>
<dbReference type="Proteomes" id="UP000694845">
    <property type="component" value="Unplaced"/>
</dbReference>
<dbReference type="RefSeq" id="XP_022091067.1">
    <property type="nucleotide sequence ID" value="XM_022235375.1"/>
</dbReference>
<feature type="compositionally biased region" description="Low complexity" evidence="24">
    <location>
        <begin position="457"/>
        <end position="466"/>
    </location>
</feature>
<evidence type="ECO:0000313" key="27">
    <source>
        <dbReference type="RefSeq" id="XP_022091067.1"/>
    </source>
</evidence>
<keyword evidence="14" id="KW-0508">mRNA splicing</keyword>
<keyword evidence="13" id="KW-0804">Transcription</keyword>
<keyword evidence="11" id="KW-0007">Acetylation</keyword>
<feature type="compositionally biased region" description="Low complexity" evidence="24">
    <location>
        <begin position="808"/>
        <end position="821"/>
    </location>
</feature>
<comment type="function">
    <text evidence="16">Necessary for the ATP-dependent first step of spliceosome assembly. Binds to the intron branch point sequence (BPS) 5'-UACUAAC-3' of the pre-mRNA. May act as transcription repressor.</text>
</comment>
<dbReference type="GO" id="GO:0008380">
    <property type="term" value="P:RNA splicing"/>
    <property type="evidence" value="ECO:0007669"/>
    <property type="project" value="UniProtKB-KW"/>
</dbReference>
<dbReference type="GO" id="GO:0005654">
    <property type="term" value="C:nucleoplasm"/>
    <property type="evidence" value="ECO:0007669"/>
    <property type="project" value="UniProtKB-ARBA"/>
</dbReference>
<evidence type="ECO:0000256" key="14">
    <source>
        <dbReference type="ARBA" id="ARBA00023187"/>
    </source>
</evidence>
<dbReference type="PANTHER" id="PTHR11208">
    <property type="entry name" value="RNA-BINDING PROTEIN RELATED"/>
    <property type="match status" value="1"/>
</dbReference>
<evidence type="ECO:0000256" key="23">
    <source>
        <dbReference type="PROSITE-ProRule" id="PRU00117"/>
    </source>
</evidence>
<dbReference type="Gene3D" id="3.30.1370.10">
    <property type="entry name" value="K Homology domain, type 1"/>
    <property type="match status" value="1"/>
</dbReference>
<evidence type="ECO:0000256" key="9">
    <source>
        <dbReference type="ARBA" id="ARBA00022833"/>
    </source>
</evidence>
<feature type="compositionally biased region" description="Pro residues" evidence="24">
    <location>
        <begin position="620"/>
        <end position="647"/>
    </location>
</feature>
<feature type="region of interest" description="Disordered" evidence="24">
    <location>
        <begin position="135"/>
        <end position="162"/>
    </location>
</feature>
<feature type="region of interest" description="Disordered" evidence="24">
    <location>
        <begin position="755"/>
        <end position="821"/>
    </location>
</feature>
<feature type="region of interest" description="Disordered" evidence="24">
    <location>
        <begin position="380"/>
        <end position="602"/>
    </location>
</feature>
<keyword evidence="4" id="KW-0597">Phosphoprotein</keyword>
<proteinExistence type="inferred from homology"/>
<dbReference type="GeneID" id="110979521"/>
<keyword evidence="3" id="KW-0678">Repressor</keyword>
<dbReference type="GO" id="GO:0003729">
    <property type="term" value="F:mRNA binding"/>
    <property type="evidence" value="ECO:0007669"/>
    <property type="project" value="TreeGrafter"/>
</dbReference>